<dbReference type="Gene3D" id="3.40.50.720">
    <property type="entry name" value="NAD(P)-binding Rossmann-like Domain"/>
    <property type="match status" value="1"/>
</dbReference>
<dbReference type="Pfam" id="PF00106">
    <property type="entry name" value="adh_short"/>
    <property type="match status" value="1"/>
</dbReference>
<proteinExistence type="predicted"/>
<sequence>MSFINKAGSIETRHRIHDNDPEEWNLLAYPQIPAPQSRSSSDNTSILSANTIPGYSAYYSSKSLINRSTEFLQFEYQQDGVRTVAYHPGAVGTDIISAMPEPVRALFSDTPDLAAGSEVTTQENRVLNGTIRRCELG</sequence>
<dbReference type="EMBL" id="KN837336">
    <property type="protein sequence ID" value="KIJ27437.1"/>
    <property type="molecule type" value="Genomic_DNA"/>
</dbReference>
<organism evidence="1 2">
    <name type="scientific">Sphaerobolus stellatus (strain SS14)</name>
    <dbReference type="NCBI Taxonomy" id="990650"/>
    <lineage>
        <taxon>Eukaryota</taxon>
        <taxon>Fungi</taxon>
        <taxon>Dikarya</taxon>
        <taxon>Basidiomycota</taxon>
        <taxon>Agaricomycotina</taxon>
        <taxon>Agaricomycetes</taxon>
        <taxon>Phallomycetidae</taxon>
        <taxon>Geastrales</taxon>
        <taxon>Sphaerobolaceae</taxon>
        <taxon>Sphaerobolus</taxon>
    </lineage>
</organism>
<keyword evidence="2" id="KW-1185">Reference proteome</keyword>
<evidence type="ECO:0000313" key="2">
    <source>
        <dbReference type="Proteomes" id="UP000054279"/>
    </source>
</evidence>
<dbReference type="OrthoDB" id="1933717at2759"/>
<dbReference type="HOGENOM" id="CLU_1866392_0_0_1"/>
<dbReference type="Proteomes" id="UP000054279">
    <property type="component" value="Unassembled WGS sequence"/>
</dbReference>
<accession>A0A0C9UEM0</accession>
<protein>
    <submittedName>
        <fullName evidence="1">Uncharacterized protein</fullName>
    </submittedName>
</protein>
<dbReference type="InterPro" id="IPR002347">
    <property type="entry name" value="SDR_fam"/>
</dbReference>
<gene>
    <name evidence="1" type="ORF">M422DRAFT_55068</name>
</gene>
<dbReference type="SUPFAM" id="SSF51735">
    <property type="entry name" value="NAD(P)-binding Rossmann-fold domains"/>
    <property type="match status" value="1"/>
</dbReference>
<dbReference type="AlphaFoldDB" id="A0A0C9UEM0"/>
<name>A0A0C9UEM0_SPHS4</name>
<dbReference type="InterPro" id="IPR036291">
    <property type="entry name" value="NAD(P)-bd_dom_sf"/>
</dbReference>
<evidence type="ECO:0000313" key="1">
    <source>
        <dbReference type="EMBL" id="KIJ27437.1"/>
    </source>
</evidence>
<reference evidence="1 2" key="1">
    <citation type="submission" date="2014-06" db="EMBL/GenBank/DDBJ databases">
        <title>Evolutionary Origins and Diversification of the Mycorrhizal Mutualists.</title>
        <authorList>
            <consortium name="DOE Joint Genome Institute"/>
            <consortium name="Mycorrhizal Genomics Consortium"/>
            <person name="Kohler A."/>
            <person name="Kuo A."/>
            <person name="Nagy L.G."/>
            <person name="Floudas D."/>
            <person name="Copeland A."/>
            <person name="Barry K.W."/>
            <person name="Cichocki N."/>
            <person name="Veneault-Fourrey C."/>
            <person name="LaButti K."/>
            <person name="Lindquist E.A."/>
            <person name="Lipzen A."/>
            <person name="Lundell T."/>
            <person name="Morin E."/>
            <person name="Murat C."/>
            <person name="Riley R."/>
            <person name="Ohm R."/>
            <person name="Sun H."/>
            <person name="Tunlid A."/>
            <person name="Henrissat B."/>
            <person name="Grigoriev I.V."/>
            <person name="Hibbett D.S."/>
            <person name="Martin F."/>
        </authorList>
    </citation>
    <scope>NUCLEOTIDE SEQUENCE [LARGE SCALE GENOMIC DNA]</scope>
    <source>
        <strain evidence="1 2">SS14</strain>
    </source>
</reference>